<organism evidence="2 3">
    <name type="scientific">Phytophthora pseudosyringae</name>
    <dbReference type="NCBI Taxonomy" id="221518"/>
    <lineage>
        <taxon>Eukaryota</taxon>
        <taxon>Sar</taxon>
        <taxon>Stramenopiles</taxon>
        <taxon>Oomycota</taxon>
        <taxon>Peronosporomycetes</taxon>
        <taxon>Peronosporales</taxon>
        <taxon>Peronosporaceae</taxon>
        <taxon>Phytophthora</taxon>
    </lineage>
</organism>
<feature type="region of interest" description="Disordered" evidence="1">
    <location>
        <begin position="126"/>
        <end position="154"/>
    </location>
</feature>
<reference evidence="2" key="1">
    <citation type="submission" date="2021-02" db="EMBL/GenBank/DDBJ databases">
        <authorList>
            <person name="Palmer J.M."/>
        </authorList>
    </citation>
    <scope>NUCLEOTIDE SEQUENCE</scope>
    <source>
        <strain evidence="2">SCRP734</strain>
    </source>
</reference>
<evidence type="ECO:0000256" key="1">
    <source>
        <dbReference type="SAM" id="MobiDB-lite"/>
    </source>
</evidence>
<evidence type="ECO:0000313" key="2">
    <source>
        <dbReference type="EMBL" id="KAG7391935.1"/>
    </source>
</evidence>
<sequence length="239" mass="25081">MVSSSCCPFSKRSRIDRHAATPIEQMEPLSRVHSRKERAGAEFGRPNWNSSDLVLSSPSGLASPESDRFQLEAIDMAPATRFANSAASSSRSAPDAFSSLLVAELHATAGLRATIARLMRVEKTAVPPRAVRSSPIPSPVASPAAASEGSDASADAFQEQLVELRFDAVMEINSSTGVADEAVVASADPSASSDPGSTLPVRPVSPTESASGLFDDDSDGEDLVVARELRRLQRGSDSA</sequence>
<proteinExistence type="predicted"/>
<feature type="compositionally biased region" description="Low complexity" evidence="1">
    <location>
        <begin position="184"/>
        <end position="197"/>
    </location>
</feature>
<protein>
    <submittedName>
        <fullName evidence="2">Uncharacterized protein</fullName>
    </submittedName>
</protein>
<gene>
    <name evidence="2" type="ORF">PHYPSEUDO_003141</name>
</gene>
<comment type="caution">
    <text evidence="2">The sequence shown here is derived from an EMBL/GenBank/DDBJ whole genome shotgun (WGS) entry which is preliminary data.</text>
</comment>
<accession>A0A8T1WFG2</accession>
<name>A0A8T1WFG2_9STRA</name>
<dbReference type="AlphaFoldDB" id="A0A8T1WFG2"/>
<evidence type="ECO:0000313" key="3">
    <source>
        <dbReference type="Proteomes" id="UP000694044"/>
    </source>
</evidence>
<dbReference type="Proteomes" id="UP000694044">
    <property type="component" value="Unassembled WGS sequence"/>
</dbReference>
<feature type="region of interest" description="Disordered" evidence="1">
    <location>
        <begin position="184"/>
        <end position="221"/>
    </location>
</feature>
<dbReference type="EMBL" id="JAGDFM010000016">
    <property type="protein sequence ID" value="KAG7391935.1"/>
    <property type="molecule type" value="Genomic_DNA"/>
</dbReference>
<keyword evidence="3" id="KW-1185">Reference proteome</keyword>